<feature type="region of interest" description="Disordered" evidence="1">
    <location>
        <begin position="207"/>
        <end position="268"/>
    </location>
</feature>
<proteinExistence type="predicted"/>
<evidence type="ECO:0000313" key="2">
    <source>
        <dbReference type="EMBL" id="QHU20984.1"/>
    </source>
</evidence>
<dbReference type="AlphaFoldDB" id="A0A6C0KWW8"/>
<feature type="compositionally biased region" description="Low complexity" evidence="1">
    <location>
        <begin position="232"/>
        <end position="243"/>
    </location>
</feature>
<reference evidence="2" key="1">
    <citation type="journal article" date="2020" name="Nature">
        <title>Giant virus diversity and host interactions through global metagenomics.</title>
        <authorList>
            <person name="Schulz F."/>
            <person name="Roux S."/>
            <person name="Paez-Espino D."/>
            <person name="Jungbluth S."/>
            <person name="Walsh D.A."/>
            <person name="Denef V.J."/>
            <person name="McMahon K.D."/>
            <person name="Konstantinidis K.T."/>
            <person name="Eloe-Fadrosh E.A."/>
            <person name="Kyrpides N.C."/>
            <person name="Woyke T."/>
        </authorList>
    </citation>
    <scope>NUCLEOTIDE SEQUENCE</scope>
    <source>
        <strain evidence="2">GVMAG-S-3300013094-100</strain>
    </source>
</reference>
<accession>A0A6C0KWW8</accession>
<protein>
    <submittedName>
        <fullName evidence="2">Uncharacterized protein</fullName>
    </submittedName>
</protein>
<organism evidence="2">
    <name type="scientific">viral metagenome</name>
    <dbReference type="NCBI Taxonomy" id="1070528"/>
    <lineage>
        <taxon>unclassified sequences</taxon>
        <taxon>metagenomes</taxon>
        <taxon>organismal metagenomes</taxon>
    </lineage>
</organism>
<evidence type="ECO:0000256" key="1">
    <source>
        <dbReference type="SAM" id="MobiDB-lite"/>
    </source>
</evidence>
<name>A0A6C0KWW8_9ZZZZ</name>
<dbReference type="EMBL" id="MN740976">
    <property type="protein sequence ID" value="QHU20984.1"/>
    <property type="molecule type" value="Genomic_DNA"/>
</dbReference>
<sequence>MEFVKNLYEILKKMICRFTFFIKQNKENITNNVQMASSSSVPPPIDLKVLSETTTNTTETIAEKMRKIALDAREKRSENGNDEAWKDEKNNKDIKLFFETEIKVGAVGKIEKRAVIGANNANILEYKFDEYFYVKDGKVIRTQGFDRKPGIYLHKIYKVMQTKYFQDLLQEFINELGEMCFACWAPAKNLNVIEVYWGPTKNHEWKEDETDDDIASHLPDTLDTPKGDSKEPSPAAPAAPSAPAEDDKSYKTVAKRGGKKVSSTAEKK</sequence>